<accession>A0A918C4C6</accession>
<keyword evidence="10" id="KW-1185">Reference proteome</keyword>
<dbReference type="Proteomes" id="UP000603865">
    <property type="component" value="Unassembled WGS sequence"/>
</dbReference>
<evidence type="ECO:0000256" key="7">
    <source>
        <dbReference type="ARBA" id="ARBA00023136"/>
    </source>
</evidence>
<evidence type="ECO:0000256" key="6">
    <source>
        <dbReference type="ARBA" id="ARBA00022840"/>
    </source>
</evidence>
<dbReference type="CDD" id="cd03257">
    <property type="entry name" value="ABC_NikE_OppD_transporters"/>
    <property type="match status" value="1"/>
</dbReference>
<dbReference type="PANTHER" id="PTHR43297:SF2">
    <property type="entry name" value="DIPEPTIDE TRANSPORT ATP-BINDING PROTEIN DPPD"/>
    <property type="match status" value="1"/>
</dbReference>
<evidence type="ECO:0000313" key="10">
    <source>
        <dbReference type="Proteomes" id="UP000603865"/>
    </source>
</evidence>
<dbReference type="GO" id="GO:0016887">
    <property type="term" value="F:ATP hydrolysis activity"/>
    <property type="evidence" value="ECO:0007669"/>
    <property type="project" value="InterPro"/>
</dbReference>
<comment type="caution">
    <text evidence="9">The sequence shown here is derived from an EMBL/GenBank/DDBJ whole genome shotgun (WGS) entry which is preliminary data.</text>
</comment>
<protein>
    <submittedName>
        <fullName evidence="9">ABC transporter ATP-binding protein</fullName>
    </submittedName>
</protein>
<evidence type="ECO:0000313" key="9">
    <source>
        <dbReference type="EMBL" id="GGR06103.1"/>
    </source>
</evidence>
<dbReference type="Pfam" id="PF08352">
    <property type="entry name" value="oligo_HPY"/>
    <property type="match status" value="1"/>
</dbReference>
<proteinExistence type="inferred from homology"/>
<evidence type="ECO:0000259" key="8">
    <source>
        <dbReference type="PROSITE" id="PS50893"/>
    </source>
</evidence>
<dbReference type="InterPro" id="IPR003439">
    <property type="entry name" value="ABC_transporter-like_ATP-bd"/>
</dbReference>
<dbReference type="InterPro" id="IPR027417">
    <property type="entry name" value="P-loop_NTPase"/>
</dbReference>
<dbReference type="FunFam" id="3.40.50.300:FF:000016">
    <property type="entry name" value="Oligopeptide ABC transporter ATP-binding component"/>
    <property type="match status" value="1"/>
</dbReference>
<keyword evidence="7" id="KW-0472">Membrane</keyword>
<dbReference type="Gene3D" id="3.40.50.300">
    <property type="entry name" value="P-loop containing nucleotide triphosphate hydrolases"/>
    <property type="match status" value="1"/>
</dbReference>
<comment type="subcellular location">
    <subcellularLocation>
        <location evidence="1">Cell membrane</location>
        <topology evidence="1">Peripheral membrane protein</topology>
    </subcellularLocation>
</comment>
<evidence type="ECO:0000256" key="4">
    <source>
        <dbReference type="ARBA" id="ARBA00022475"/>
    </source>
</evidence>
<dbReference type="GO" id="GO:0005524">
    <property type="term" value="F:ATP binding"/>
    <property type="evidence" value="ECO:0007669"/>
    <property type="project" value="UniProtKB-KW"/>
</dbReference>
<organism evidence="9 10">
    <name type="scientific">Deinococcus ruber</name>
    <dbReference type="NCBI Taxonomy" id="1848197"/>
    <lineage>
        <taxon>Bacteria</taxon>
        <taxon>Thermotogati</taxon>
        <taxon>Deinococcota</taxon>
        <taxon>Deinococci</taxon>
        <taxon>Deinococcales</taxon>
        <taxon>Deinococcaceae</taxon>
        <taxon>Deinococcus</taxon>
    </lineage>
</organism>
<dbReference type="SUPFAM" id="SSF52540">
    <property type="entry name" value="P-loop containing nucleoside triphosphate hydrolases"/>
    <property type="match status" value="1"/>
</dbReference>
<dbReference type="EMBL" id="BMQL01000008">
    <property type="protein sequence ID" value="GGR06103.1"/>
    <property type="molecule type" value="Genomic_DNA"/>
</dbReference>
<reference evidence="9" key="2">
    <citation type="submission" date="2020-09" db="EMBL/GenBank/DDBJ databases">
        <authorList>
            <person name="Sun Q."/>
            <person name="Ohkuma M."/>
        </authorList>
    </citation>
    <scope>NUCLEOTIDE SEQUENCE</scope>
    <source>
        <strain evidence="9">JCM 31311</strain>
    </source>
</reference>
<comment type="similarity">
    <text evidence="2">Belongs to the ABC transporter superfamily.</text>
</comment>
<name>A0A918C4C6_9DEIO</name>
<sequence>MTGATTAPLLSVRDLNVRIPTPAGELHAVRGVNFDLKPGEVLGLVGESGSGKSVTLRALLRLHRPPIAMSGEVLYGGQNLLALPESRLRAVRGAQISMIFQEPMTALNPVLTVGEQIQENLREHRGLRGKVAQDRAAELLDLTGIPSPRARLSDYPHQFSGGMRQRAMIAIALASEPKLLLADEPTTALDVTIQDQILRLLLRLREELHMSIILVTHDLGVVAQTCDRVAVMYGGRLMETAGVEELFHHPRHAYSLGLLRSLPGAGAHRQPLQPIPGGPPNLRYLPDGCTFAPRCLYVSPACLGSEPPLMMLEGGRASACVHHAELPAVSATGLEPESLPTQGVNV</sequence>
<dbReference type="PROSITE" id="PS50893">
    <property type="entry name" value="ABC_TRANSPORTER_2"/>
    <property type="match status" value="1"/>
</dbReference>
<keyword evidence="3" id="KW-0813">Transport</keyword>
<dbReference type="GO" id="GO:0005886">
    <property type="term" value="C:plasma membrane"/>
    <property type="evidence" value="ECO:0007669"/>
    <property type="project" value="UniProtKB-SubCell"/>
</dbReference>
<dbReference type="SMART" id="SM00382">
    <property type="entry name" value="AAA"/>
    <property type="match status" value="1"/>
</dbReference>
<dbReference type="InterPro" id="IPR003593">
    <property type="entry name" value="AAA+_ATPase"/>
</dbReference>
<reference evidence="9" key="1">
    <citation type="journal article" date="2014" name="Int. J. Syst. Evol. Microbiol.">
        <title>Complete genome sequence of Corynebacterium casei LMG S-19264T (=DSM 44701T), isolated from a smear-ripened cheese.</title>
        <authorList>
            <consortium name="US DOE Joint Genome Institute (JGI-PGF)"/>
            <person name="Walter F."/>
            <person name="Albersmeier A."/>
            <person name="Kalinowski J."/>
            <person name="Ruckert C."/>
        </authorList>
    </citation>
    <scope>NUCLEOTIDE SEQUENCE</scope>
    <source>
        <strain evidence="9">JCM 31311</strain>
    </source>
</reference>
<dbReference type="PROSITE" id="PS00211">
    <property type="entry name" value="ABC_TRANSPORTER_1"/>
    <property type="match status" value="1"/>
</dbReference>
<dbReference type="RefSeq" id="WP_189089650.1">
    <property type="nucleotide sequence ID" value="NZ_BMQL01000008.1"/>
</dbReference>
<dbReference type="GO" id="GO:0015833">
    <property type="term" value="P:peptide transport"/>
    <property type="evidence" value="ECO:0007669"/>
    <property type="project" value="InterPro"/>
</dbReference>
<feature type="domain" description="ABC transporter" evidence="8">
    <location>
        <begin position="12"/>
        <end position="259"/>
    </location>
</feature>
<keyword evidence="6 9" id="KW-0067">ATP-binding</keyword>
<gene>
    <name evidence="9" type="ORF">GCM10008957_18580</name>
</gene>
<dbReference type="PANTHER" id="PTHR43297">
    <property type="entry name" value="OLIGOPEPTIDE TRANSPORT ATP-BINDING PROTEIN APPD"/>
    <property type="match status" value="1"/>
</dbReference>
<evidence type="ECO:0000256" key="1">
    <source>
        <dbReference type="ARBA" id="ARBA00004202"/>
    </source>
</evidence>
<evidence type="ECO:0000256" key="5">
    <source>
        <dbReference type="ARBA" id="ARBA00022741"/>
    </source>
</evidence>
<dbReference type="Pfam" id="PF00005">
    <property type="entry name" value="ABC_tran"/>
    <property type="match status" value="1"/>
</dbReference>
<dbReference type="InterPro" id="IPR050388">
    <property type="entry name" value="ABC_Ni/Peptide_Import"/>
</dbReference>
<dbReference type="NCBIfam" id="TIGR01727">
    <property type="entry name" value="oligo_HPY"/>
    <property type="match status" value="1"/>
</dbReference>
<dbReference type="InterPro" id="IPR013563">
    <property type="entry name" value="Oligopep_ABC_C"/>
</dbReference>
<keyword evidence="5" id="KW-0547">Nucleotide-binding</keyword>
<evidence type="ECO:0000256" key="3">
    <source>
        <dbReference type="ARBA" id="ARBA00022448"/>
    </source>
</evidence>
<keyword evidence="4" id="KW-1003">Cell membrane</keyword>
<evidence type="ECO:0000256" key="2">
    <source>
        <dbReference type="ARBA" id="ARBA00005417"/>
    </source>
</evidence>
<dbReference type="AlphaFoldDB" id="A0A918C4C6"/>
<dbReference type="InterPro" id="IPR017871">
    <property type="entry name" value="ABC_transporter-like_CS"/>
</dbReference>